<feature type="non-terminal residue" evidence="1">
    <location>
        <position position="1"/>
    </location>
</feature>
<accession>A0A9D1EEZ9</accession>
<evidence type="ECO:0000313" key="2">
    <source>
        <dbReference type="Proteomes" id="UP000824201"/>
    </source>
</evidence>
<dbReference type="Pfam" id="PF07538">
    <property type="entry name" value="ChW"/>
    <property type="match status" value="3"/>
</dbReference>
<reference evidence="1" key="1">
    <citation type="submission" date="2020-10" db="EMBL/GenBank/DDBJ databases">
        <authorList>
            <person name="Gilroy R."/>
        </authorList>
    </citation>
    <scope>NUCLEOTIDE SEQUENCE</scope>
    <source>
        <strain evidence="1">ChiW13-3771</strain>
    </source>
</reference>
<dbReference type="InterPro" id="IPR006637">
    <property type="entry name" value="ChW"/>
</dbReference>
<sequence>GAKIVDKEFDEYAPSFLSGRYLKGEKANADTVVNYQRDTFILDYLNFVPENTEVKNPEIVVIPEQVDMYNKDDIIASEKAWNDLYSHEQKAINDLLRENQIAFHNRYESYTYQDILNTAKGFENTVQSFIDTYLSSKPGKTYSNVTLDNAIQIAKGQAAWEQLTADQKEALDKKIHDFMADPYNRTEWPDATDSYIWEHVYHDAVIYKDAKEFLDSLPEDITFYNYQEYIDAKDEFDALTKEKTYNEHRGILGEAKQKNAQEIVNDTIQRDGKFILGEGTSITGYIVNNTKDGLYKHAQECKTAMDFLNTYMTQKGVIVEDTTPATVDTVEKAFNQYYKDAKKNKKYFDDRVNAKIDRWLTDNRGKTFEEFVNVITNDLFTNETKKDYIVKGDPGEKYNIELNQFAKYITDDSGKFYSIDAMTSEQAKDVVAGKEAWNTWKYEWTHEDMNTWLPYAYAYQYNMDIVHDHEWRLKVPASYIDYLTKAELILGQDASDQSVVEAFVEKYMPDTVTLDNAATVVSGEAEYNKLTDNQKKLVGDYASKLKEAKALLADKEAADEFVKKYMPDTVTVDNAATVVSGEAAYNKLTTSQKELVGDYAAKLDQAKKIVADKAEADAFVEKYPFVTVTDANAAKVAAYKDAWNALSADAKKYIDKDYEALIAEAEQLLVRPVLTYQTHVQNIGWQDYVPEGALSGTTGRSLRLEGIKINLTGVDGGVTYQTHVQNEGWQEWVNTNEMSGTKGKSLRLEGIRIKLTGEIANRYSIEYRTHVQNKGWQDWERDGGMSGTTGQSLRLEGIRIRLVKK</sequence>
<protein>
    <submittedName>
        <fullName evidence="1">Ig domain-containing protein</fullName>
    </submittedName>
</protein>
<proteinExistence type="predicted"/>
<gene>
    <name evidence="1" type="ORF">IAC96_09010</name>
</gene>
<dbReference type="SMART" id="SM00728">
    <property type="entry name" value="ChW"/>
    <property type="match status" value="3"/>
</dbReference>
<name>A0A9D1EEZ9_9FIRM</name>
<evidence type="ECO:0000313" key="1">
    <source>
        <dbReference type="EMBL" id="HIR89074.1"/>
    </source>
</evidence>
<reference evidence="1" key="2">
    <citation type="journal article" date="2021" name="PeerJ">
        <title>Extensive microbial diversity within the chicken gut microbiome revealed by metagenomics and culture.</title>
        <authorList>
            <person name="Gilroy R."/>
            <person name="Ravi A."/>
            <person name="Getino M."/>
            <person name="Pursley I."/>
            <person name="Horton D.L."/>
            <person name="Alikhan N.F."/>
            <person name="Baker D."/>
            <person name="Gharbi K."/>
            <person name="Hall N."/>
            <person name="Watson M."/>
            <person name="Adriaenssens E.M."/>
            <person name="Foster-Nyarko E."/>
            <person name="Jarju S."/>
            <person name="Secka A."/>
            <person name="Antonio M."/>
            <person name="Oren A."/>
            <person name="Chaudhuri R.R."/>
            <person name="La Ragione R."/>
            <person name="Hildebrand F."/>
            <person name="Pallen M.J."/>
        </authorList>
    </citation>
    <scope>NUCLEOTIDE SEQUENCE</scope>
    <source>
        <strain evidence="1">ChiW13-3771</strain>
    </source>
</reference>
<dbReference type="EMBL" id="DVHN01000117">
    <property type="protein sequence ID" value="HIR89074.1"/>
    <property type="molecule type" value="Genomic_DNA"/>
</dbReference>
<dbReference type="Proteomes" id="UP000824201">
    <property type="component" value="Unassembled WGS sequence"/>
</dbReference>
<dbReference type="AlphaFoldDB" id="A0A9D1EEZ9"/>
<comment type="caution">
    <text evidence="1">The sequence shown here is derived from an EMBL/GenBank/DDBJ whole genome shotgun (WGS) entry which is preliminary data.</text>
</comment>
<organism evidence="1 2">
    <name type="scientific">Candidatus Fimimorpha faecalis</name>
    <dbReference type="NCBI Taxonomy" id="2840824"/>
    <lineage>
        <taxon>Bacteria</taxon>
        <taxon>Bacillati</taxon>
        <taxon>Bacillota</taxon>
        <taxon>Clostridia</taxon>
        <taxon>Eubacteriales</taxon>
        <taxon>Candidatus Fimimorpha</taxon>
    </lineage>
</organism>